<reference evidence="4 5" key="1">
    <citation type="submission" date="2020-11" db="EMBL/GenBank/DDBJ databases">
        <title>Kefir isolates.</title>
        <authorList>
            <person name="Marcisauskas S."/>
            <person name="Kim Y."/>
            <person name="Blasche S."/>
        </authorList>
    </citation>
    <scope>NUCLEOTIDE SEQUENCE [LARGE SCALE GENOMIC DNA]</scope>
    <source>
        <strain evidence="4 5">KR</strain>
    </source>
</reference>
<dbReference type="NCBIfam" id="NF037959">
    <property type="entry name" value="MFS_SpdSyn"/>
    <property type="match status" value="1"/>
</dbReference>
<dbReference type="Pfam" id="PF01564">
    <property type="entry name" value="Spermine_synth"/>
    <property type="match status" value="1"/>
</dbReference>
<feature type="transmembrane region" description="Helical" evidence="3">
    <location>
        <begin position="26"/>
        <end position="43"/>
    </location>
</feature>
<evidence type="ECO:0000313" key="5">
    <source>
        <dbReference type="Proteomes" id="UP000777482"/>
    </source>
</evidence>
<feature type="region of interest" description="Disordered" evidence="2">
    <location>
        <begin position="1"/>
        <end position="23"/>
    </location>
</feature>
<dbReference type="GO" id="GO:0006596">
    <property type="term" value="P:polyamine biosynthetic process"/>
    <property type="evidence" value="ECO:0007669"/>
    <property type="project" value="UniProtKB-KW"/>
</dbReference>
<keyword evidence="3" id="KW-0812">Transmembrane</keyword>
<evidence type="ECO:0000313" key="4">
    <source>
        <dbReference type="EMBL" id="KAG0665217.1"/>
    </source>
</evidence>
<feature type="compositionally biased region" description="Basic and acidic residues" evidence="2">
    <location>
        <begin position="9"/>
        <end position="20"/>
    </location>
</feature>
<dbReference type="AlphaFoldDB" id="A0A9P6W6J9"/>
<dbReference type="PANTHER" id="PTHR43317">
    <property type="entry name" value="THERMOSPERMINE SYNTHASE ACAULIS5"/>
    <property type="match status" value="1"/>
</dbReference>
<dbReference type="InterPro" id="IPR029063">
    <property type="entry name" value="SAM-dependent_MTases_sf"/>
</dbReference>
<dbReference type="SUPFAM" id="SSF53335">
    <property type="entry name" value="S-adenosyl-L-methionine-dependent methyltransferases"/>
    <property type="match status" value="1"/>
</dbReference>
<feature type="transmembrane region" description="Helical" evidence="3">
    <location>
        <begin position="92"/>
        <end position="111"/>
    </location>
</feature>
<keyword evidence="5" id="KW-1185">Reference proteome</keyword>
<comment type="caution">
    <text evidence="4">The sequence shown here is derived from an EMBL/GenBank/DDBJ whole genome shotgun (WGS) entry which is preliminary data.</text>
</comment>
<protein>
    <submittedName>
        <fullName evidence="4">Uncharacterized protein</fullName>
    </submittedName>
</protein>
<organism evidence="4 5">
    <name type="scientific">Rhodotorula mucilaginosa</name>
    <name type="common">Yeast</name>
    <name type="synonym">Rhodotorula rubra</name>
    <dbReference type="NCBI Taxonomy" id="5537"/>
    <lineage>
        <taxon>Eukaryota</taxon>
        <taxon>Fungi</taxon>
        <taxon>Dikarya</taxon>
        <taxon>Basidiomycota</taxon>
        <taxon>Pucciniomycotina</taxon>
        <taxon>Microbotryomycetes</taxon>
        <taxon>Sporidiobolales</taxon>
        <taxon>Sporidiobolaceae</taxon>
        <taxon>Rhodotorula</taxon>
    </lineage>
</organism>
<evidence type="ECO:0000256" key="3">
    <source>
        <dbReference type="SAM" id="Phobius"/>
    </source>
</evidence>
<keyword evidence="1" id="KW-0620">Polyamine biosynthesis</keyword>
<sequence length="637" mass="70692">MAKRSGKQTRAEKGGDDGGRRQPAPIHRILVMLAATLPLWHAQTARKMLYPLFSSAPTRALSASVPATAIMLLLLVAISTRKAARSLSWRTLWLVFGAWKVLTDPLIVNLGEVLMRRGLGPGVVFGRILVDAVPNVATWIWVLNSFNCKEVRRKILFYRDHGGEAMLTCDSVQRAHWIPNWFLPFALLASQVRPFELPRLGCVPECYIIHGIVLSALALLSPSSEPRKVPRSSQHPHPPQQIAHSPLPSRLFALVSLVALAHFAARFSTHCPTSPSLSAGDGLLASRKSVTGWISVGEHDMPGLGSDDDHLTMRYLRADHSLLGGLWVGRSRRELERRKAARQEATEKDVVRNAEAIYSTFLLQELVRLVIRPPELPSKKPEQGLVIGLGAGLSARALYQHKVNLTLVEIDPAVYDFAVAYFGVDEVRAGDVVLEDAVTWARRQDQAGRFDYIVHDVFTGGSVPAALFAEPFLKDLYGLLHPSGVIAVNFAGDLASLSSLRILTTLLRVFPRCRAFSDGPPTPVVSPTDKADETFSNLVLLCTKDWLVNLELRDPIAGDYLPAGPSPRLREQVFSQFRSREVDLAAFRSKAASSDGDKWIIRTERDVRDVEREQLDEVGVHWKVMQEILPNHVWAKW</sequence>
<dbReference type="Gene3D" id="3.40.50.150">
    <property type="entry name" value="Vaccinia Virus protein VP39"/>
    <property type="match status" value="1"/>
</dbReference>
<evidence type="ECO:0000256" key="2">
    <source>
        <dbReference type="SAM" id="MobiDB-lite"/>
    </source>
</evidence>
<dbReference type="PANTHER" id="PTHR43317:SF1">
    <property type="entry name" value="THERMOSPERMINE SYNTHASE ACAULIS5"/>
    <property type="match status" value="1"/>
</dbReference>
<keyword evidence="3" id="KW-1133">Transmembrane helix</keyword>
<name>A0A9P6W6J9_RHOMI</name>
<gene>
    <name evidence="4" type="ORF">C6P46_000316</name>
</gene>
<feature type="transmembrane region" description="Helical" evidence="3">
    <location>
        <begin position="63"/>
        <end position="80"/>
    </location>
</feature>
<proteinExistence type="predicted"/>
<dbReference type="Proteomes" id="UP000777482">
    <property type="component" value="Unassembled WGS sequence"/>
</dbReference>
<accession>A0A9P6W6J9</accession>
<dbReference type="EMBL" id="PUHQ01000010">
    <property type="protein sequence ID" value="KAG0665217.1"/>
    <property type="molecule type" value="Genomic_DNA"/>
</dbReference>
<dbReference type="OrthoDB" id="2016285at2759"/>
<evidence type="ECO:0000256" key="1">
    <source>
        <dbReference type="ARBA" id="ARBA00023115"/>
    </source>
</evidence>
<keyword evidence="3" id="KW-0472">Membrane</keyword>